<comment type="caution">
    <text evidence="1">The sequence shown here is derived from an EMBL/GenBank/DDBJ whole genome shotgun (WGS) entry which is preliminary data.</text>
</comment>
<evidence type="ECO:0000313" key="2">
    <source>
        <dbReference type="Proteomes" id="UP001583186"/>
    </source>
</evidence>
<dbReference type="PANTHER" id="PTHR28110:SF1">
    <property type="entry name" value="TRANSMEMBRANE PROTEIN"/>
    <property type="match status" value="1"/>
</dbReference>
<organism evidence="1 2">
    <name type="scientific">Sporothrix stenoceras</name>
    <dbReference type="NCBI Taxonomy" id="5173"/>
    <lineage>
        <taxon>Eukaryota</taxon>
        <taxon>Fungi</taxon>
        <taxon>Dikarya</taxon>
        <taxon>Ascomycota</taxon>
        <taxon>Pezizomycotina</taxon>
        <taxon>Sordariomycetes</taxon>
        <taxon>Sordariomycetidae</taxon>
        <taxon>Ophiostomatales</taxon>
        <taxon>Ophiostomataceae</taxon>
        <taxon>Sporothrix</taxon>
    </lineage>
</organism>
<protein>
    <recommendedName>
        <fullName evidence="3">DUF218 domain-containing protein</fullName>
    </recommendedName>
</protein>
<reference evidence="1 2" key="1">
    <citation type="journal article" date="2024" name="IMA Fungus">
        <title>IMA Genome - F19 : A genome assembly and annotation guide to empower mycologists, including annotated draft genome sequences of Ceratocystis pirilliformis, Diaporthe australafricana, Fusarium ophioides, Paecilomyces lecythidis, and Sporothrix stenoceras.</title>
        <authorList>
            <person name="Aylward J."/>
            <person name="Wilson A.M."/>
            <person name="Visagie C.M."/>
            <person name="Spraker J."/>
            <person name="Barnes I."/>
            <person name="Buitendag C."/>
            <person name="Ceriani C."/>
            <person name="Del Mar Angel L."/>
            <person name="du Plessis D."/>
            <person name="Fuchs T."/>
            <person name="Gasser K."/>
            <person name="Kramer D."/>
            <person name="Li W."/>
            <person name="Munsamy K."/>
            <person name="Piso A."/>
            <person name="Price J.L."/>
            <person name="Sonnekus B."/>
            <person name="Thomas C."/>
            <person name="van der Nest A."/>
            <person name="van Dijk A."/>
            <person name="van Heerden A."/>
            <person name="van Vuuren N."/>
            <person name="Yilmaz N."/>
            <person name="Duong T.A."/>
            <person name="van der Merwe N.A."/>
            <person name="Wingfield M.J."/>
            <person name="Wingfield B.D."/>
        </authorList>
    </citation>
    <scope>NUCLEOTIDE SEQUENCE [LARGE SCALE GENOMIC DNA]</scope>
    <source>
        <strain evidence="1 2">CMW 5346</strain>
    </source>
</reference>
<dbReference type="InterPro" id="IPR055323">
    <property type="entry name" value="C57A10.07/YOR238W"/>
</dbReference>
<keyword evidence="2" id="KW-1185">Reference proteome</keyword>
<dbReference type="Proteomes" id="UP001583186">
    <property type="component" value="Unassembled WGS sequence"/>
</dbReference>
<dbReference type="PANTHER" id="PTHR28110">
    <property type="entry name" value="TRANSMEMBRANE PROTEIN"/>
    <property type="match status" value="1"/>
</dbReference>
<accession>A0ABR3YX64</accession>
<sequence length="302" mass="32920">MSTSPPLPNHLVVVCGHGIWQGGPANGHDESEWLIESYKAGETPTFIEHIKAGIQVLANDESAVVAFSGGPTRKETPLSEARSYANLAAANNYFGLLKDGDATSTTQEPHPLSPIPLHRRIIVEEQALDSYYNILFSLIAFWRHVNKIAASTSTPLPSPSAWPVRLTIVSHAFKKSRLVGDHCGPDAIAFLPLESRVNFMGINPPNLPAEFGGASNNSNKPAVSEDKQKAMQGAHTVLDHWAVDPHGVGEILAGKRRARNPWNASQLLFVDDEERQRSGLQTRMVGSDMEAITEGIDRPWNT</sequence>
<name>A0ABR3YX64_9PEZI</name>
<evidence type="ECO:0000313" key="1">
    <source>
        <dbReference type="EMBL" id="KAL1892670.1"/>
    </source>
</evidence>
<evidence type="ECO:0008006" key="3">
    <source>
        <dbReference type="Google" id="ProtNLM"/>
    </source>
</evidence>
<proteinExistence type="predicted"/>
<gene>
    <name evidence="1" type="ORF">Sste5346_006957</name>
</gene>
<dbReference type="EMBL" id="JAWCUI010000043">
    <property type="protein sequence ID" value="KAL1892670.1"/>
    <property type="molecule type" value="Genomic_DNA"/>
</dbReference>